<evidence type="ECO:0000256" key="2">
    <source>
        <dbReference type="ARBA" id="ARBA00022963"/>
    </source>
</evidence>
<dbReference type="GO" id="GO:0016787">
    <property type="term" value="F:hydrolase activity"/>
    <property type="evidence" value="ECO:0007669"/>
    <property type="project" value="UniProtKB-UniRule"/>
</dbReference>
<sequence length="266" mass="29652">MSKYKTGLVLSGGGTRGLAHAGAIKFLNEIGIDVDILACCSAGSIVGSLYAAGRNPDEILDFFKSVYFFNWKHFTFNKPGFVSSQLFTHYLDPIFGDSKIGDLKKEIRIIATDLISGEQKIFDKETKVVDAIIASSSIPGIATPYIVGDAMYSDGGVLNNFPADIILSECKNMIGIYVTPIQDVKMSDLNSIRAITTRAYDLLSHRTEIHKFAYCDWFITSKKLAQYGTFERKPSRLEEIFDIGYESAKKSFYDQEEDFTSLFLKT</sequence>
<dbReference type="InterPro" id="IPR002641">
    <property type="entry name" value="PNPLA_dom"/>
</dbReference>
<dbReference type="InterPro" id="IPR016035">
    <property type="entry name" value="Acyl_Trfase/lysoPLipase"/>
</dbReference>
<dbReference type="Pfam" id="PF01734">
    <property type="entry name" value="Patatin"/>
    <property type="match status" value="1"/>
</dbReference>
<evidence type="ECO:0000256" key="3">
    <source>
        <dbReference type="ARBA" id="ARBA00023098"/>
    </source>
</evidence>
<feature type="active site" description="Proton acceptor" evidence="4">
    <location>
        <position position="154"/>
    </location>
</feature>
<keyword evidence="1 4" id="KW-0378">Hydrolase</keyword>
<keyword evidence="7" id="KW-1185">Reference proteome</keyword>
<name>A0A1T5CLM5_9FLAO</name>
<dbReference type="AlphaFoldDB" id="A0A1T5CLM5"/>
<evidence type="ECO:0000256" key="1">
    <source>
        <dbReference type="ARBA" id="ARBA00022801"/>
    </source>
</evidence>
<dbReference type="CDD" id="cd07205">
    <property type="entry name" value="Pat_PNPLA6_PNPLA7_NTE1_like"/>
    <property type="match status" value="1"/>
</dbReference>
<dbReference type="GO" id="GO:0016042">
    <property type="term" value="P:lipid catabolic process"/>
    <property type="evidence" value="ECO:0007669"/>
    <property type="project" value="UniProtKB-UniRule"/>
</dbReference>
<feature type="short sequence motif" description="DGA/G" evidence="4">
    <location>
        <begin position="154"/>
        <end position="156"/>
    </location>
</feature>
<protein>
    <submittedName>
        <fullName evidence="6">NTE family protein</fullName>
    </submittedName>
</protein>
<dbReference type="InterPro" id="IPR050301">
    <property type="entry name" value="NTE"/>
</dbReference>
<evidence type="ECO:0000256" key="4">
    <source>
        <dbReference type="PROSITE-ProRule" id="PRU01161"/>
    </source>
</evidence>
<dbReference type="OrthoDB" id="9770965at2"/>
<keyword evidence="3 4" id="KW-0443">Lipid metabolism</keyword>
<feature type="domain" description="PNPLA" evidence="5">
    <location>
        <begin position="8"/>
        <end position="167"/>
    </location>
</feature>
<reference evidence="6 7" key="1">
    <citation type="submission" date="2017-02" db="EMBL/GenBank/DDBJ databases">
        <authorList>
            <person name="Peterson S.W."/>
        </authorList>
    </citation>
    <scope>NUCLEOTIDE SEQUENCE [LARGE SCALE GENOMIC DNA]</scope>
    <source>
        <strain evidence="6 7">DSM 22323</strain>
    </source>
</reference>
<proteinExistence type="predicted"/>
<dbReference type="Gene3D" id="3.40.1090.10">
    <property type="entry name" value="Cytosolic phospholipase A2 catalytic domain"/>
    <property type="match status" value="2"/>
</dbReference>
<feature type="active site" description="Nucleophile" evidence="4">
    <location>
        <position position="41"/>
    </location>
</feature>
<feature type="short sequence motif" description="GXGXXG" evidence="4">
    <location>
        <begin position="12"/>
        <end position="17"/>
    </location>
</feature>
<organism evidence="6 7">
    <name type="scientific">Soonwooa buanensis</name>
    <dbReference type="NCBI Taxonomy" id="619805"/>
    <lineage>
        <taxon>Bacteria</taxon>
        <taxon>Pseudomonadati</taxon>
        <taxon>Bacteroidota</taxon>
        <taxon>Flavobacteriia</taxon>
        <taxon>Flavobacteriales</taxon>
        <taxon>Weeksellaceae</taxon>
        <taxon>Chryseobacterium group</taxon>
        <taxon>Soonwooa</taxon>
    </lineage>
</organism>
<evidence type="ECO:0000259" key="5">
    <source>
        <dbReference type="PROSITE" id="PS51635"/>
    </source>
</evidence>
<dbReference type="PANTHER" id="PTHR14226">
    <property type="entry name" value="NEUROPATHY TARGET ESTERASE/SWISS CHEESE D.MELANOGASTER"/>
    <property type="match status" value="1"/>
</dbReference>
<dbReference type="RefSeq" id="WP_079665480.1">
    <property type="nucleotide sequence ID" value="NZ_FUYZ01000001.1"/>
</dbReference>
<keyword evidence="2 4" id="KW-0442">Lipid degradation</keyword>
<dbReference type="EMBL" id="FUYZ01000001">
    <property type="protein sequence ID" value="SKB60256.1"/>
    <property type="molecule type" value="Genomic_DNA"/>
</dbReference>
<gene>
    <name evidence="6" type="ORF">SAMN05660477_00154</name>
</gene>
<dbReference type="PANTHER" id="PTHR14226:SF29">
    <property type="entry name" value="NEUROPATHY TARGET ESTERASE SWS"/>
    <property type="match status" value="1"/>
</dbReference>
<dbReference type="SUPFAM" id="SSF52151">
    <property type="entry name" value="FabD/lysophospholipase-like"/>
    <property type="match status" value="1"/>
</dbReference>
<dbReference type="STRING" id="619805.SAMN05660477_00154"/>
<comment type="caution">
    <text evidence="4">Lacks conserved residue(s) required for the propagation of feature annotation.</text>
</comment>
<dbReference type="PROSITE" id="PS51635">
    <property type="entry name" value="PNPLA"/>
    <property type="match status" value="1"/>
</dbReference>
<evidence type="ECO:0000313" key="6">
    <source>
        <dbReference type="EMBL" id="SKB60256.1"/>
    </source>
</evidence>
<dbReference type="Proteomes" id="UP000191112">
    <property type="component" value="Unassembled WGS sequence"/>
</dbReference>
<evidence type="ECO:0000313" key="7">
    <source>
        <dbReference type="Proteomes" id="UP000191112"/>
    </source>
</evidence>
<accession>A0A1T5CLM5</accession>